<dbReference type="PANTHER" id="PTHR33840:SF1">
    <property type="entry name" value="TLE1 PHOSPHOLIPASE DOMAIN-CONTAINING PROTEIN"/>
    <property type="match status" value="1"/>
</dbReference>
<proteinExistence type="predicted"/>
<name>A0A420BFH9_SPHD1</name>
<protein>
    <submittedName>
        <fullName evidence="2">Putative alpha/beta hydrolase family protein DUF2235</fullName>
    </submittedName>
</protein>
<comment type="caution">
    <text evidence="2">The sequence shown here is derived from an EMBL/GenBank/DDBJ whole genome shotgun (WGS) entry which is preliminary data.</text>
</comment>
<accession>A0A420BFH9</accession>
<dbReference type="PANTHER" id="PTHR33840">
    <property type="match status" value="1"/>
</dbReference>
<dbReference type="InterPro" id="IPR018712">
    <property type="entry name" value="Tle1-like_cat"/>
</dbReference>
<dbReference type="AlphaFoldDB" id="A0A420BFH9"/>
<dbReference type="Pfam" id="PF09994">
    <property type="entry name" value="T6SS_Tle1-like_cat"/>
    <property type="match status" value="1"/>
</dbReference>
<evidence type="ECO:0000313" key="2">
    <source>
        <dbReference type="EMBL" id="RKE55462.1"/>
    </source>
</evidence>
<reference evidence="2 3" key="1">
    <citation type="submission" date="2018-09" db="EMBL/GenBank/DDBJ databases">
        <title>Genomic Encyclopedia of Type Strains, Phase III (KMG-III): the genomes of soil and plant-associated and newly described type strains.</title>
        <authorList>
            <person name="Whitman W."/>
        </authorList>
    </citation>
    <scope>NUCLEOTIDE SEQUENCE [LARGE SCALE GENOMIC DNA]</scope>
    <source>
        <strain evidence="2 3">CECT 7938</strain>
    </source>
</reference>
<feature type="domain" description="T6SS Phospholipase effector Tle1-like catalytic" evidence="1">
    <location>
        <begin position="24"/>
        <end position="291"/>
    </location>
</feature>
<dbReference type="Proteomes" id="UP000286246">
    <property type="component" value="Unassembled WGS sequence"/>
</dbReference>
<organism evidence="2 3">
    <name type="scientific">Sphingobacterium detergens</name>
    <dbReference type="NCBI Taxonomy" id="1145106"/>
    <lineage>
        <taxon>Bacteria</taxon>
        <taxon>Pseudomonadati</taxon>
        <taxon>Bacteroidota</taxon>
        <taxon>Sphingobacteriia</taxon>
        <taxon>Sphingobacteriales</taxon>
        <taxon>Sphingobacteriaceae</taxon>
        <taxon>Sphingobacterium</taxon>
    </lineage>
</organism>
<keyword evidence="3" id="KW-1185">Reference proteome</keyword>
<gene>
    <name evidence="2" type="ORF">DFQ12_0294</name>
</gene>
<evidence type="ECO:0000313" key="3">
    <source>
        <dbReference type="Proteomes" id="UP000286246"/>
    </source>
</evidence>
<dbReference type="RefSeq" id="WP_120257243.1">
    <property type="nucleotide sequence ID" value="NZ_RAPY01000001.1"/>
</dbReference>
<dbReference type="EMBL" id="RAPY01000001">
    <property type="protein sequence ID" value="RKE55462.1"/>
    <property type="molecule type" value="Genomic_DNA"/>
</dbReference>
<keyword evidence="2" id="KW-0378">Hydrolase</keyword>
<dbReference type="GO" id="GO:0016787">
    <property type="term" value="F:hydrolase activity"/>
    <property type="evidence" value="ECO:0007669"/>
    <property type="project" value="UniProtKB-KW"/>
</dbReference>
<evidence type="ECO:0000259" key="1">
    <source>
        <dbReference type="Pfam" id="PF09994"/>
    </source>
</evidence>
<sequence length="446" mass="50355">MANVVFKDYNPSPRNTQKTYSVTINIFFDGTKNNKSNSDARVNNHRSFEKYGKSDDESSYQNDWSNVARLWENCTNPNLLYIEGIGTTDLKGDSTMGYAFGSGWTGIRFKVRKGCEQAAAIIKKEMDANQGKVLREIIFNVYGFSRGAAAARNFVYEIGKAAYKGRKTETEEVTTYSDSDNMPGREEMPAGGHLGYALKVKGVTLNPAFVKVNFLGIFDTVASYSPTPVPRFSNDIGELNLNTLGKAQQVVHFTARDEMRENFSLTRSPKGLERDLPGVHSDIGGSYLTGREVKEEIETAKLSYGKLETLRDRLIADGWYKPGELTITGGWYWALRGEKQLVYKEYSFIPLHFMGYFSKDHNAQIDQEKMKGKYSIQGHPTLVSVEAKLKAYVFDGAPYPYAGRELNAANLNELKTLRYSYFHRSARREGVGMDPNNDWKRVELKE</sequence>
<dbReference type="OrthoDB" id="4378831at2"/>